<feature type="transmembrane region" description="Helical" evidence="1">
    <location>
        <begin position="200"/>
        <end position="220"/>
    </location>
</feature>
<evidence type="ECO:0000256" key="1">
    <source>
        <dbReference type="SAM" id="Phobius"/>
    </source>
</evidence>
<feature type="transmembrane region" description="Helical" evidence="1">
    <location>
        <begin position="7"/>
        <end position="26"/>
    </location>
</feature>
<reference evidence="3" key="1">
    <citation type="submission" date="2022-08" db="EMBL/GenBank/DDBJ databases">
        <title>Microvirga terrae sp. nov., isolated from soil.</title>
        <authorList>
            <person name="Kim K.H."/>
            <person name="Seo Y.L."/>
            <person name="Kim J.M."/>
            <person name="Lee J.K."/>
            <person name="Han D.M."/>
            <person name="Jeon C.O."/>
        </authorList>
    </citation>
    <scope>NUCLEOTIDE SEQUENCE</scope>
    <source>
        <strain evidence="3">R24</strain>
    </source>
</reference>
<gene>
    <name evidence="3" type="ORF">HPT29_018090</name>
</gene>
<dbReference type="EMBL" id="CP102845">
    <property type="protein sequence ID" value="UVF18403.1"/>
    <property type="molecule type" value="Genomic_DNA"/>
</dbReference>
<feature type="domain" description="Acyltransferase 3" evidence="2">
    <location>
        <begin position="1"/>
        <end position="323"/>
    </location>
</feature>
<feature type="transmembrane region" description="Helical" evidence="1">
    <location>
        <begin position="308"/>
        <end position="326"/>
    </location>
</feature>
<organism evidence="3 4">
    <name type="scientific">Microvirga terrae</name>
    <dbReference type="NCBI Taxonomy" id="2740529"/>
    <lineage>
        <taxon>Bacteria</taxon>
        <taxon>Pseudomonadati</taxon>
        <taxon>Pseudomonadota</taxon>
        <taxon>Alphaproteobacteria</taxon>
        <taxon>Hyphomicrobiales</taxon>
        <taxon>Methylobacteriaceae</taxon>
        <taxon>Microvirga</taxon>
    </lineage>
</organism>
<name>A0ABY5RN38_9HYPH</name>
<feature type="transmembrane region" description="Helical" evidence="1">
    <location>
        <begin position="46"/>
        <end position="69"/>
    </location>
</feature>
<protein>
    <submittedName>
        <fullName evidence="3">Acyltransferase</fullName>
    </submittedName>
</protein>
<keyword evidence="3" id="KW-0012">Acyltransferase</keyword>
<feature type="transmembrane region" description="Helical" evidence="1">
    <location>
        <begin position="279"/>
        <end position="302"/>
    </location>
</feature>
<dbReference type="GO" id="GO:0016746">
    <property type="term" value="F:acyltransferase activity"/>
    <property type="evidence" value="ECO:0007669"/>
    <property type="project" value="UniProtKB-KW"/>
</dbReference>
<dbReference type="Pfam" id="PF01757">
    <property type="entry name" value="Acyl_transf_3"/>
    <property type="match status" value="1"/>
</dbReference>
<keyword evidence="4" id="KW-1185">Reference proteome</keyword>
<dbReference type="PANTHER" id="PTHR23028:SF134">
    <property type="entry name" value="PUTATIVE (AFU_ORTHOLOGUE AFUA_4G08520)-RELATED"/>
    <property type="match status" value="1"/>
</dbReference>
<proteinExistence type="predicted"/>
<keyword evidence="3" id="KW-0808">Transferase</keyword>
<feature type="transmembrane region" description="Helical" evidence="1">
    <location>
        <begin position="81"/>
        <end position="102"/>
    </location>
</feature>
<dbReference type="InterPro" id="IPR002656">
    <property type="entry name" value="Acyl_transf_3_dom"/>
</dbReference>
<dbReference type="RefSeq" id="WP_173947179.1">
    <property type="nucleotide sequence ID" value="NZ_CP102845.1"/>
</dbReference>
<evidence type="ECO:0000259" key="2">
    <source>
        <dbReference type="Pfam" id="PF01757"/>
    </source>
</evidence>
<dbReference type="InterPro" id="IPR050879">
    <property type="entry name" value="Acyltransferase_3"/>
</dbReference>
<evidence type="ECO:0000313" key="3">
    <source>
        <dbReference type="EMBL" id="UVF18403.1"/>
    </source>
</evidence>
<sequence>MDSLRGIAALIVMLSHCYGALPPAIFEVVDPWVKLTPLRIIRNAHSWVIFFFVLSGFVLSLGLISRFPLTGYGKYVIKRFVRIYIPFAGATSIAIPLAIFFAPMPHELGGVFDDNWSKPVTLRATLEMLLMLGTRSGLDLNGVSWSLFYELRISVLLPFLCLLLINSRWLPGLLYITVATVAVLLIETGGNTAISEVRGTIHYSTFFVIGAMIAATGNFWRCLLQSFSNLARACCALFGLALMLPYSELANGAGSLILIVVTLNSESLQSFLSKSILTWLGRVSFSLYLTHLIVLLSIGHAFAGALPVPALLALAVLMSLLVAELFHRMVEAPAINISRAIGKNSKPALVEAT</sequence>
<keyword evidence="1" id="KW-1133">Transmembrane helix</keyword>
<accession>A0ABY5RN38</accession>
<keyword evidence="1" id="KW-0812">Transmembrane</keyword>
<keyword evidence="1" id="KW-0472">Membrane</keyword>
<feature type="transmembrane region" description="Helical" evidence="1">
    <location>
        <begin position="147"/>
        <end position="165"/>
    </location>
</feature>
<evidence type="ECO:0000313" key="4">
    <source>
        <dbReference type="Proteomes" id="UP001017257"/>
    </source>
</evidence>
<dbReference type="PANTHER" id="PTHR23028">
    <property type="entry name" value="ACETYLTRANSFERASE"/>
    <property type="match status" value="1"/>
</dbReference>
<dbReference type="Proteomes" id="UP001017257">
    <property type="component" value="Chromosome"/>
</dbReference>
<feature type="transmembrane region" description="Helical" evidence="1">
    <location>
        <begin position="172"/>
        <end position="194"/>
    </location>
</feature>